<keyword evidence="1" id="KW-0472">Membrane</keyword>
<evidence type="ECO:0000256" key="1">
    <source>
        <dbReference type="SAM" id="Phobius"/>
    </source>
</evidence>
<feature type="transmembrane region" description="Helical" evidence="1">
    <location>
        <begin position="151"/>
        <end position="172"/>
    </location>
</feature>
<protein>
    <submittedName>
        <fullName evidence="2">Uncharacterized protein</fullName>
    </submittedName>
</protein>
<keyword evidence="3" id="KW-1185">Reference proteome</keyword>
<feature type="transmembrane region" description="Helical" evidence="1">
    <location>
        <begin position="95"/>
        <end position="115"/>
    </location>
</feature>
<dbReference type="EMBL" id="PVTL01000007">
    <property type="protein sequence ID" value="PRY67294.1"/>
    <property type="molecule type" value="Genomic_DNA"/>
</dbReference>
<feature type="transmembrane region" description="Helical" evidence="1">
    <location>
        <begin position="127"/>
        <end position="144"/>
    </location>
</feature>
<feature type="transmembrane region" description="Helical" evidence="1">
    <location>
        <begin position="64"/>
        <end position="83"/>
    </location>
</feature>
<evidence type="ECO:0000313" key="3">
    <source>
        <dbReference type="Proteomes" id="UP000237983"/>
    </source>
</evidence>
<proteinExistence type="predicted"/>
<sequence>MRFCQVTISHPFAPWWVRPRIQIIRIAVIAIVFMALWVPFLFWFAEPDRQLMPNGAELFVFGTAAFQVISIVTAAIFVALMTEWDEVLCRKAARFWRWISLLPGLVIAFLLLITIRDDVPLGDTGELMASAAAFALMIAVALVSSRWPRTFVIVGLAQSTLVVVTIVALTQGPISPAFAGPATAYVVALALAATAAGYEHSFRLSLELRSATLPSPAAQTTTPR</sequence>
<dbReference type="Proteomes" id="UP000237983">
    <property type="component" value="Unassembled WGS sequence"/>
</dbReference>
<gene>
    <name evidence="2" type="ORF">B0I08_107190</name>
</gene>
<name>A0A2T0VAW2_9MICO</name>
<keyword evidence="1" id="KW-1133">Transmembrane helix</keyword>
<accession>A0A2T0VAW2</accession>
<feature type="transmembrane region" description="Helical" evidence="1">
    <location>
        <begin position="178"/>
        <end position="198"/>
    </location>
</feature>
<reference evidence="2 3" key="1">
    <citation type="submission" date="2018-03" db="EMBL/GenBank/DDBJ databases">
        <title>Genomic Encyclopedia of Type Strains, Phase III (KMG-III): the genomes of soil and plant-associated and newly described type strains.</title>
        <authorList>
            <person name="Whitman W."/>
        </authorList>
    </citation>
    <scope>NUCLEOTIDE SEQUENCE [LARGE SCALE GENOMIC DNA]</scope>
    <source>
        <strain evidence="2 3">CGMCC 1.12484</strain>
    </source>
</reference>
<evidence type="ECO:0000313" key="2">
    <source>
        <dbReference type="EMBL" id="PRY67294.1"/>
    </source>
</evidence>
<feature type="transmembrane region" description="Helical" evidence="1">
    <location>
        <begin position="23"/>
        <end position="44"/>
    </location>
</feature>
<dbReference type="AlphaFoldDB" id="A0A2T0VAW2"/>
<comment type="caution">
    <text evidence="2">The sequence shown here is derived from an EMBL/GenBank/DDBJ whole genome shotgun (WGS) entry which is preliminary data.</text>
</comment>
<organism evidence="2 3">
    <name type="scientific">Glaciihabitans tibetensis</name>
    <dbReference type="NCBI Taxonomy" id="1266600"/>
    <lineage>
        <taxon>Bacteria</taxon>
        <taxon>Bacillati</taxon>
        <taxon>Actinomycetota</taxon>
        <taxon>Actinomycetes</taxon>
        <taxon>Micrococcales</taxon>
        <taxon>Microbacteriaceae</taxon>
        <taxon>Glaciihabitans</taxon>
    </lineage>
</organism>
<keyword evidence="1" id="KW-0812">Transmembrane</keyword>